<dbReference type="EMBL" id="CP011974">
    <property type="protein sequence ID" value="AKO91927.1"/>
    <property type="molecule type" value="Genomic_DNA"/>
</dbReference>
<dbReference type="AlphaFoldDB" id="A0A0H4KCU1"/>
<sequence>MKKVKIYFGNNEEAKLDFTDGEIVAYIEDKMAYEEATEEETEWYEKYAYNGEVEEAGKNNTYKKIKRAMKKEYHN</sequence>
<dbReference type="Proteomes" id="UP000036202">
    <property type="component" value="Chromosome"/>
</dbReference>
<reference evidence="2" key="2">
    <citation type="submission" date="2015-06" db="EMBL/GenBank/DDBJ databases">
        <title>Genome Sequence of Bacillus endophyticus and Analysis of its Companion Mechanism in the Ketogulonigenium vulgare-Bacillus strain Consortium.</title>
        <authorList>
            <person name="Jia N."/>
            <person name="Du J."/>
            <person name="Ding M.-Z."/>
            <person name="Gao F."/>
            <person name="Yuan Y.-J."/>
        </authorList>
    </citation>
    <scope>NUCLEOTIDE SEQUENCE [LARGE SCALE GENOMIC DNA]</scope>
    <source>
        <strain evidence="2">Hbe603</strain>
    </source>
</reference>
<proteinExistence type="predicted"/>
<keyword evidence="2" id="KW-1185">Reference proteome</keyword>
<protein>
    <submittedName>
        <fullName evidence="1">Uncharacterized protein</fullName>
    </submittedName>
</protein>
<organism evidence="1 2">
    <name type="scientific">Priestia filamentosa</name>
    <dbReference type="NCBI Taxonomy" id="1402861"/>
    <lineage>
        <taxon>Bacteria</taxon>
        <taxon>Bacillati</taxon>
        <taxon>Bacillota</taxon>
        <taxon>Bacilli</taxon>
        <taxon>Bacillales</taxon>
        <taxon>Bacillaceae</taxon>
        <taxon>Priestia</taxon>
    </lineage>
</organism>
<evidence type="ECO:0000313" key="1">
    <source>
        <dbReference type="EMBL" id="AKO91927.1"/>
    </source>
</evidence>
<reference evidence="1 2" key="1">
    <citation type="journal article" date="2015" name="PLoS ONE">
        <title>Genome Sequence of Bacillus endophyticus and Analysis of Its Companion Mechanism in the Ketogulonigenium vulgare-Bacillus Strain Consortium.</title>
        <authorList>
            <person name="Jia N."/>
            <person name="Du J."/>
            <person name="Ding M.Z."/>
            <person name="Gao F."/>
            <person name="Yuan Y.J."/>
        </authorList>
    </citation>
    <scope>NUCLEOTIDE SEQUENCE [LARGE SCALE GENOMIC DNA]</scope>
    <source>
        <strain evidence="1 2">Hbe603</strain>
    </source>
</reference>
<dbReference type="RefSeq" id="WP_046216887.1">
    <property type="nucleotide sequence ID" value="NZ_CP011974.1"/>
</dbReference>
<evidence type="ECO:0000313" key="2">
    <source>
        <dbReference type="Proteomes" id="UP000036202"/>
    </source>
</evidence>
<name>A0A0H4KCU1_9BACI</name>
<dbReference type="KEGG" id="beo:BEH_07325"/>
<dbReference type="PATRIC" id="fig|135735.6.peg.1479"/>
<accession>A0A0H4KCU1</accession>
<gene>
    <name evidence="1" type="ORF">BEH_07325</name>
</gene>